<accession>A0A8S5PFB1</accession>
<dbReference type="EMBL" id="BK015408">
    <property type="protein sequence ID" value="DAE05352.1"/>
    <property type="molecule type" value="Genomic_DNA"/>
</dbReference>
<protein>
    <submittedName>
        <fullName evidence="2">Uncharacterized protein</fullName>
    </submittedName>
</protein>
<evidence type="ECO:0000313" key="2">
    <source>
        <dbReference type="EMBL" id="DAE05352.1"/>
    </source>
</evidence>
<sequence length="52" mass="5739">MCTIDGNTASITVDRILVISLKLKNRDRIKKQGDRNPSRMVTTGLYSKGTDG</sequence>
<name>A0A8S5PFB1_9CAUD</name>
<reference evidence="2" key="1">
    <citation type="journal article" date="2021" name="Proc. Natl. Acad. Sci. U.S.A.">
        <title>A Catalog of Tens of Thousands of Viruses from Human Metagenomes Reveals Hidden Associations with Chronic Diseases.</title>
        <authorList>
            <person name="Tisza M.J."/>
            <person name="Buck C.B."/>
        </authorList>
    </citation>
    <scope>NUCLEOTIDE SEQUENCE</scope>
    <source>
        <strain evidence="2">CtnOB2</strain>
    </source>
</reference>
<evidence type="ECO:0000256" key="1">
    <source>
        <dbReference type="SAM" id="MobiDB-lite"/>
    </source>
</evidence>
<organism evidence="2">
    <name type="scientific">Siphoviridae sp. ctnOB2</name>
    <dbReference type="NCBI Taxonomy" id="2825661"/>
    <lineage>
        <taxon>Viruses</taxon>
        <taxon>Duplodnaviria</taxon>
        <taxon>Heunggongvirae</taxon>
        <taxon>Uroviricota</taxon>
        <taxon>Caudoviricetes</taxon>
    </lineage>
</organism>
<feature type="region of interest" description="Disordered" evidence="1">
    <location>
        <begin position="29"/>
        <end position="52"/>
    </location>
</feature>
<proteinExistence type="predicted"/>